<feature type="region of interest" description="Disordered" evidence="1">
    <location>
        <begin position="231"/>
        <end position="253"/>
    </location>
</feature>
<evidence type="ECO:0000313" key="2">
    <source>
        <dbReference type="EMBL" id="KAG0666085.1"/>
    </source>
</evidence>
<dbReference type="AlphaFoldDB" id="A0A9P7B9E9"/>
<keyword evidence="3" id="KW-1185">Reference proteome</keyword>
<dbReference type="PANTHER" id="PTHR14614:SF109">
    <property type="entry name" value="RIBOSOMAL LYSINE N-METHYLTRANSFERASE 5"/>
    <property type="match status" value="1"/>
</dbReference>
<evidence type="ECO:0000313" key="3">
    <source>
        <dbReference type="Proteomes" id="UP000777482"/>
    </source>
</evidence>
<organism evidence="2 3">
    <name type="scientific">Rhodotorula mucilaginosa</name>
    <name type="common">Yeast</name>
    <name type="synonym">Rhodotorula rubra</name>
    <dbReference type="NCBI Taxonomy" id="5537"/>
    <lineage>
        <taxon>Eukaryota</taxon>
        <taxon>Fungi</taxon>
        <taxon>Dikarya</taxon>
        <taxon>Basidiomycota</taxon>
        <taxon>Pucciniomycotina</taxon>
        <taxon>Microbotryomycetes</taxon>
        <taxon>Sporidiobolales</taxon>
        <taxon>Sporidiobolaceae</taxon>
        <taxon>Rhodotorula</taxon>
    </lineage>
</organism>
<dbReference type="InterPro" id="IPR019410">
    <property type="entry name" value="Methyltransf_16"/>
</dbReference>
<evidence type="ECO:0000256" key="1">
    <source>
        <dbReference type="SAM" id="MobiDB-lite"/>
    </source>
</evidence>
<dbReference type="EMBL" id="PUHQ01000006">
    <property type="protein sequence ID" value="KAG0666085.1"/>
    <property type="molecule type" value="Genomic_DNA"/>
</dbReference>
<dbReference type="GO" id="GO:0032991">
    <property type="term" value="C:protein-containing complex"/>
    <property type="evidence" value="ECO:0007669"/>
    <property type="project" value="TreeGrafter"/>
</dbReference>
<dbReference type="PANTHER" id="PTHR14614">
    <property type="entry name" value="HEPATOCELLULAR CARCINOMA-ASSOCIATED ANTIGEN"/>
    <property type="match status" value="1"/>
</dbReference>
<dbReference type="GO" id="GO:0008757">
    <property type="term" value="F:S-adenosylmethionine-dependent methyltransferase activity"/>
    <property type="evidence" value="ECO:0007669"/>
    <property type="project" value="UniProtKB-ARBA"/>
</dbReference>
<comment type="caution">
    <text evidence="2">The sequence shown here is derived from an EMBL/GenBank/DDBJ whole genome shotgun (WGS) entry which is preliminary data.</text>
</comment>
<reference evidence="2 3" key="1">
    <citation type="submission" date="2020-11" db="EMBL/GenBank/DDBJ databases">
        <title>Kefir isolates.</title>
        <authorList>
            <person name="Marcisauskas S."/>
            <person name="Kim Y."/>
            <person name="Blasche S."/>
        </authorList>
    </citation>
    <scope>NUCLEOTIDE SEQUENCE [LARGE SCALE GENOMIC DNA]</scope>
    <source>
        <strain evidence="2 3">KR</strain>
    </source>
</reference>
<dbReference type="Gene3D" id="3.40.50.150">
    <property type="entry name" value="Vaccinia Virus protein VP39"/>
    <property type="match status" value="1"/>
</dbReference>
<gene>
    <name evidence="2" type="ORF">C6P46_005436</name>
</gene>
<dbReference type="GO" id="GO:0005829">
    <property type="term" value="C:cytosol"/>
    <property type="evidence" value="ECO:0007669"/>
    <property type="project" value="TreeGrafter"/>
</dbReference>
<dbReference type="Pfam" id="PF10294">
    <property type="entry name" value="Methyltransf_16"/>
    <property type="match status" value="1"/>
</dbReference>
<feature type="region of interest" description="Disordered" evidence="1">
    <location>
        <begin position="80"/>
        <end position="102"/>
    </location>
</feature>
<protein>
    <recommendedName>
        <fullName evidence="4">Methyltransferase-domain-containing protein</fullName>
    </recommendedName>
</protein>
<dbReference type="OrthoDB" id="2529286at2759"/>
<dbReference type="InterPro" id="IPR029063">
    <property type="entry name" value="SAM-dependent_MTases_sf"/>
</dbReference>
<name>A0A9P7B9E9_RHOMI</name>
<accession>A0A9P7B9E9</accession>
<sequence length="435" mass="47508">MRIQTPAFLNLPRGSVLVEDPDEEIFLLYTRKLQLAASSSAPDTAEVLLPKTDGLGFAAAAGAVVPVTLTVTNPWIAIEQEGGGPSRRRTKQKKNSESKKLAAKDEVTVEVELHQSLDALRHRKGDTGSVLWRLSLHLAQYLLRMHHFPDPSQDHPALLPSLATSTVLELGSGTGFLGIALRDVVLAPNSDPERVSGRWLFSDQVENLPLVVRNLRANRVINDAEEGAAAAVSKSRGSGSGTPARGGTSSQTVRRERRIEVLELDWLAEAVEWDREQRARIHRSGGGGRGGCSDDDLADDDDELEGPLVLLAVDCIYNPSLSAPLAKTLLRQARRRSSASNKARRRALDSAAANDPGTVIVVVSELRDEEALEAFLKSWMEVTRRREEEEEEWTIARLGWDDPDERRVAGELASGQFVVWVAWKGSPPATGHDSA</sequence>
<proteinExistence type="predicted"/>
<dbReference type="Proteomes" id="UP000777482">
    <property type="component" value="Unassembled WGS sequence"/>
</dbReference>
<evidence type="ECO:0008006" key="4">
    <source>
        <dbReference type="Google" id="ProtNLM"/>
    </source>
</evidence>